<dbReference type="SMART" id="SM00324">
    <property type="entry name" value="RhoGAP"/>
    <property type="match status" value="1"/>
</dbReference>
<comment type="subcellular location">
    <subcellularLocation>
        <location evidence="1">Cell membrane</location>
    </subcellularLocation>
    <subcellularLocation>
        <location evidence="2">Cytoplasm</location>
        <location evidence="2">Perinuclear region</location>
    </subcellularLocation>
    <subcellularLocation>
        <location evidence="3">Endosome membrane</location>
    </subcellularLocation>
</comment>
<evidence type="ECO:0000256" key="8">
    <source>
        <dbReference type="ARBA" id="ARBA00022753"/>
    </source>
</evidence>
<dbReference type="EMBL" id="JAFDVH010000017">
    <property type="protein sequence ID" value="KAG7461719.1"/>
    <property type="molecule type" value="Genomic_DNA"/>
</dbReference>
<evidence type="ECO:0000256" key="9">
    <source>
        <dbReference type="ARBA" id="ARBA00023136"/>
    </source>
</evidence>
<evidence type="ECO:0000313" key="19">
    <source>
        <dbReference type="Proteomes" id="UP001046870"/>
    </source>
</evidence>
<comment type="caution">
    <text evidence="18">The sequence shown here is derived from an EMBL/GenBank/DDBJ whole genome shotgun (WGS) entry which is preliminary data.</text>
</comment>
<dbReference type="Gene3D" id="2.30.29.30">
    <property type="entry name" value="Pleckstrin-homology domain (PH domain)/Phosphotyrosine-binding domain (PTB)"/>
    <property type="match status" value="1"/>
</dbReference>
<feature type="domain" description="PH" evidence="16">
    <location>
        <begin position="264"/>
        <end position="371"/>
    </location>
</feature>
<feature type="compositionally biased region" description="Low complexity" evidence="14">
    <location>
        <begin position="632"/>
        <end position="653"/>
    </location>
</feature>
<keyword evidence="9" id="KW-0472">Membrane</keyword>
<reference evidence="18" key="1">
    <citation type="submission" date="2021-01" db="EMBL/GenBank/DDBJ databases">
        <authorList>
            <person name="Zahm M."/>
            <person name="Roques C."/>
            <person name="Cabau C."/>
            <person name="Klopp C."/>
            <person name="Donnadieu C."/>
            <person name="Jouanno E."/>
            <person name="Lampietro C."/>
            <person name="Louis A."/>
            <person name="Herpin A."/>
            <person name="Echchiki A."/>
            <person name="Berthelot C."/>
            <person name="Parey E."/>
            <person name="Roest-Crollius H."/>
            <person name="Braasch I."/>
            <person name="Postlethwait J."/>
            <person name="Bobe J."/>
            <person name="Montfort J."/>
            <person name="Bouchez O."/>
            <person name="Begum T."/>
            <person name="Mejri S."/>
            <person name="Adams A."/>
            <person name="Chen W.-J."/>
            <person name="Guiguen Y."/>
        </authorList>
    </citation>
    <scope>NUCLEOTIDE SEQUENCE</scope>
    <source>
        <strain evidence="18">YG-15Mar2019-1</strain>
        <tissue evidence="18">Brain</tissue>
    </source>
</reference>
<sequence>MGLHPLEFSECYLDSPSFRERIKAHEAELDKTSRFIKELYKDGKNLINATKQLGMAQRKFAQCLGEFQFEYIGDAKTDDEKCIDESLQEFASFLKNLEDQRELMMRNITETLLKPLEKFRKEQLGSAKEERKRYEKETEKYYSSLEKLLTLSAKKKDQHSQADQQVEGMRQHFQEESLEYVCKLQEIQERKKFECVEPMLAFFQTVFTFYHQGFELAKDFDHYKRALQINIQNTRNRFEGTRSEVEELMKKIKESPQEHRQTSPISIEGYLYVQEKRPPPFGSSWVKRYCTYIKEQKLLHMVTFDHRSGGKIGETDSVILKSCSWKNTDVFDRRFCLDIEITDRPGVVLTVQALSEDDRKFWMQAMGGKEPINNFGRTYSKERGIDAQLDEVGFSFVKNCISAIETRGINDLGLYRVVGVSSKVQRLLSIMIDEKTCNEVDLAASDDWDVKTITSALKLYLRSLPEPLMTYGLYKEFIVPAKCGSPESRVQAIHYLVHKLPEKNRALLGILMKHLASVAANSKQNMMTVANLGVVFGPTLMRPQEETVAAIMDLKFQNIVVEILIEQHEKIFGDPPNTSPSAVEPSFSAPARQSKRQSRQNRPLAVYNPQVVDMQAVSPVTDCLSVVTDEASLGSTDSVSSQSSTNTTSTSGSPPEEAHKHLNANGGSTLDSAGARTSMVSWMNAGTVTSTSETGPTPVAALSEKPGESATNRKAKAVYPCEAEHDSELSFQVGAIFDAVTLSREPGWLEGELEGKRGLIPENYVEML</sequence>
<accession>A0A9D3PP07</accession>
<dbReference type="PANTHER" id="PTHR12552">
    <property type="entry name" value="OLIGOPHRENIN 1"/>
    <property type="match status" value="1"/>
</dbReference>
<evidence type="ECO:0000256" key="10">
    <source>
        <dbReference type="ARBA" id="ARBA00054039"/>
    </source>
</evidence>
<dbReference type="InterPro" id="IPR047225">
    <property type="entry name" value="PH_GRAF"/>
</dbReference>
<feature type="region of interest" description="Disordered" evidence="14">
    <location>
        <begin position="632"/>
        <end position="673"/>
    </location>
</feature>
<dbReference type="FunFam" id="2.30.29.30:FF:000157">
    <property type="entry name" value="Putative rho GTPase-activating protein 10"/>
    <property type="match status" value="1"/>
</dbReference>
<comment type="function">
    <text evidence="10">GTPase-activating protein that catalyzes the conversion of active GTP-bound Rho GTPases to their inactive GDP-bound form, thus suppressing various Rho GTPase-mediated cellular processes. Also converts Cdc42 to an inactive GDP-bound state. Essential for PTKB2 regulation of cytoskeletal organization via Rho family GTPases. Inhibits PAK2 proteolytic fragment PAK-2p34 kinase activity and changes its localization from the nucleus to the perinuclear region. Stabilizes PAK-2p34 thereby increasing stimulation of cell death. Associates with MICAL1 on the endosomal membrane to promote Rab8-Rab10-dependent tubule extension. After dissociation with MICAL1, recruits WDR44 which connects the endoplasmic reticulum (ER) with the endosomal tubule, thereby participating in the export of a subset of neosynthesized proteins.</text>
</comment>
<evidence type="ECO:0000256" key="3">
    <source>
        <dbReference type="ARBA" id="ARBA00004608"/>
    </source>
</evidence>
<dbReference type="InterPro" id="IPR008936">
    <property type="entry name" value="Rho_GTPase_activation_prot"/>
</dbReference>
<dbReference type="AlphaFoldDB" id="A0A9D3PP07"/>
<dbReference type="GO" id="GO:0005829">
    <property type="term" value="C:cytosol"/>
    <property type="evidence" value="ECO:0007669"/>
    <property type="project" value="UniProtKB-ARBA"/>
</dbReference>
<dbReference type="GO" id="GO:0048471">
    <property type="term" value="C:perinuclear region of cytoplasm"/>
    <property type="evidence" value="ECO:0007669"/>
    <property type="project" value="UniProtKB-SubCell"/>
</dbReference>
<keyword evidence="7" id="KW-0963">Cytoplasm</keyword>
<protein>
    <recommendedName>
        <fullName evidence="11">Rho GTPase-activating protein 10</fullName>
    </recommendedName>
    <alternativeName>
        <fullName evidence="12">Rho-type GTPase-activating protein 10</fullName>
    </alternativeName>
</protein>
<dbReference type="GO" id="GO:0005886">
    <property type="term" value="C:plasma membrane"/>
    <property type="evidence" value="ECO:0007669"/>
    <property type="project" value="UniProtKB-SubCell"/>
</dbReference>
<feature type="domain" description="Rho-GAP" evidence="17">
    <location>
        <begin position="387"/>
        <end position="572"/>
    </location>
</feature>
<evidence type="ECO:0000256" key="12">
    <source>
        <dbReference type="ARBA" id="ARBA00083384"/>
    </source>
</evidence>
<dbReference type="InterPro" id="IPR004148">
    <property type="entry name" value="BAR_dom"/>
</dbReference>
<feature type="domain" description="SH3" evidence="15">
    <location>
        <begin position="710"/>
        <end position="768"/>
    </location>
</feature>
<feature type="region of interest" description="Disordered" evidence="14">
    <location>
        <begin position="572"/>
        <end position="602"/>
    </location>
</feature>
<dbReference type="GO" id="GO:0007165">
    <property type="term" value="P:signal transduction"/>
    <property type="evidence" value="ECO:0007669"/>
    <property type="project" value="InterPro"/>
</dbReference>
<dbReference type="SUPFAM" id="SSF48350">
    <property type="entry name" value="GTPase activation domain, GAP"/>
    <property type="match status" value="1"/>
</dbReference>
<dbReference type="Gene3D" id="1.20.1270.60">
    <property type="entry name" value="Arfaptin homology (AH) domain/BAR domain"/>
    <property type="match status" value="1"/>
</dbReference>
<dbReference type="PROSITE" id="PS50002">
    <property type="entry name" value="SH3"/>
    <property type="match status" value="1"/>
</dbReference>
<dbReference type="Gene3D" id="1.10.555.10">
    <property type="entry name" value="Rho GTPase activation protein"/>
    <property type="match status" value="1"/>
</dbReference>
<dbReference type="InterPro" id="IPR027267">
    <property type="entry name" value="AH/BAR_dom_sf"/>
</dbReference>
<dbReference type="Pfam" id="PF16746">
    <property type="entry name" value="BAR_3"/>
    <property type="match status" value="1"/>
</dbReference>
<dbReference type="PANTHER" id="PTHR12552:SF5">
    <property type="entry name" value="RHO GTPASE-ACTIVATING PROTEIN 10"/>
    <property type="match status" value="1"/>
</dbReference>
<name>A0A9D3PP07_MEGAT</name>
<dbReference type="FunFam" id="1.10.555.10:FF:000006">
    <property type="entry name" value="Rho GTPase activating protein 26"/>
    <property type="match status" value="1"/>
</dbReference>
<dbReference type="CDD" id="cd01249">
    <property type="entry name" value="BAR-PH_GRAF_family"/>
    <property type="match status" value="1"/>
</dbReference>
<dbReference type="Proteomes" id="UP001046870">
    <property type="component" value="Chromosome 17"/>
</dbReference>
<evidence type="ECO:0000256" key="5">
    <source>
        <dbReference type="ARBA" id="ARBA00022468"/>
    </source>
</evidence>
<dbReference type="Pfam" id="PF14604">
    <property type="entry name" value="SH3_9"/>
    <property type="match status" value="1"/>
</dbReference>
<dbReference type="GO" id="GO:0005096">
    <property type="term" value="F:GTPase activator activity"/>
    <property type="evidence" value="ECO:0007669"/>
    <property type="project" value="UniProtKB-KW"/>
</dbReference>
<dbReference type="InterPro" id="IPR011993">
    <property type="entry name" value="PH-like_dom_sf"/>
</dbReference>
<dbReference type="InterPro" id="IPR000198">
    <property type="entry name" value="RhoGAP_dom"/>
</dbReference>
<proteinExistence type="predicted"/>
<keyword evidence="4 13" id="KW-0728">SH3 domain</keyword>
<evidence type="ECO:0000256" key="2">
    <source>
        <dbReference type="ARBA" id="ARBA00004556"/>
    </source>
</evidence>
<dbReference type="Pfam" id="PF00169">
    <property type="entry name" value="PH"/>
    <property type="match status" value="1"/>
</dbReference>
<evidence type="ECO:0000256" key="6">
    <source>
        <dbReference type="ARBA" id="ARBA00022475"/>
    </source>
</evidence>
<evidence type="ECO:0000313" key="18">
    <source>
        <dbReference type="EMBL" id="KAG7461719.1"/>
    </source>
</evidence>
<dbReference type="OrthoDB" id="3183924at2759"/>
<organism evidence="18 19">
    <name type="scientific">Megalops atlanticus</name>
    <name type="common">Tarpon</name>
    <name type="synonym">Clupea gigantea</name>
    <dbReference type="NCBI Taxonomy" id="7932"/>
    <lineage>
        <taxon>Eukaryota</taxon>
        <taxon>Metazoa</taxon>
        <taxon>Chordata</taxon>
        <taxon>Craniata</taxon>
        <taxon>Vertebrata</taxon>
        <taxon>Euteleostomi</taxon>
        <taxon>Actinopterygii</taxon>
        <taxon>Neopterygii</taxon>
        <taxon>Teleostei</taxon>
        <taxon>Elopiformes</taxon>
        <taxon>Megalopidae</taxon>
        <taxon>Megalops</taxon>
    </lineage>
</organism>
<evidence type="ECO:0000259" key="16">
    <source>
        <dbReference type="PROSITE" id="PS50003"/>
    </source>
</evidence>
<dbReference type="PROSITE" id="PS50003">
    <property type="entry name" value="PH_DOMAIN"/>
    <property type="match status" value="1"/>
</dbReference>
<keyword evidence="19" id="KW-1185">Reference proteome</keyword>
<keyword evidence="6" id="KW-1003">Cell membrane</keyword>
<evidence type="ECO:0000256" key="13">
    <source>
        <dbReference type="PROSITE-ProRule" id="PRU00192"/>
    </source>
</evidence>
<dbReference type="InterPro" id="IPR047234">
    <property type="entry name" value="GRAF_fam"/>
</dbReference>
<evidence type="ECO:0000259" key="17">
    <source>
        <dbReference type="PROSITE" id="PS50238"/>
    </source>
</evidence>
<dbReference type="Gene3D" id="2.30.30.40">
    <property type="entry name" value="SH3 Domains"/>
    <property type="match status" value="1"/>
</dbReference>
<dbReference type="InterPro" id="IPR001849">
    <property type="entry name" value="PH_domain"/>
</dbReference>
<dbReference type="SMART" id="SM00233">
    <property type="entry name" value="PH"/>
    <property type="match status" value="1"/>
</dbReference>
<evidence type="ECO:0000256" key="7">
    <source>
        <dbReference type="ARBA" id="ARBA00022490"/>
    </source>
</evidence>
<keyword evidence="5" id="KW-0343">GTPase activation</keyword>
<evidence type="ECO:0000256" key="4">
    <source>
        <dbReference type="ARBA" id="ARBA00022443"/>
    </source>
</evidence>
<gene>
    <name evidence="18" type="ORF">MATL_G00194110</name>
</gene>
<dbReference type="SUPFAM" id="SSF50044">
    <property type="entry name" value="SH3-domain"/>
    <property type="match status" value="1"/>
</dbReference>
<dbReference type="FunFam" id="1.20.1270.60:FF:000001">
    <property type="entry name" value="Rho GTPase-activating protein 26"/>
    <property type="match status" value="1"/>
</dbReference>
<dbReference type="SMART" id="SM00326">
    <property type="entry name" value="SH3"/>
    <property type="match status" value="1"/>
</dbReference>
<dbReference type="GO" id="GO:0010008">
    <property type="term" value="C:endosome membrane"/>
    <property type="evidence" value="ECO:0007669"/>
    <property type="project" value="UniProtKB-SubCell"/>
</dbReference>
<evidence type="ECO:0000256" key="1">
    <source>
        <dbReference type="ARBA" id="ARBA00004236"/>
    </source>
</evidence>
<dbReference type="InterPro" id="IPR001452">
    <property type="entry name" value="SH3_domain"/>
</dbReference>
<dbReference type="PROSITE" id="PS50238">
    <property type="entry name" value="RHOGAP"/>
    <property type="match status" value="1"/>
</dbReference>
<dbReference type="Pfam" id="PF00620">
    <property type="entry name" value="RhoGAP"/>
    <property type="match status" value="1"/>
</dbReference>
<keyword evidence="8" id="KW-0967">Endosome</keyword>
<dbReference type="SUPFAM" id="SSF103657">
    <property type="entry name" value="BAR/IMD domain-like"/>
    <property type="match status" value="1"/>
</dbReference>
<feature type="region of interest" description="Disordered" evidence="14">
    <location>
        <begin position="687"/>
        <end position="713"/>
    </location>
</feature>
<evidence type="ECO:0000256" key="14">
    <source>
        <dbReference type="SAM" id="MobiDB-lite"/>
    </source>
</evidence>
<evidence type="ECO:0000256" key="11">
    <source>
        <dbReference type="ARBA" id="ARBA00070231"/>
    </source>
</evidence>
<evidence type="ECO:0000259" key="15">
    <source>
        <dbReference type="PROSITE" id="PS50002"/>
    </source>
</evidence>
<dbReference type="FunFam" id="2.30.30.40:FF:000055">
    <property type="entry name" value="rho GTPase-activating protein 26 isoform X1"/>
    <property type="match status" value="1"/>
</dbReference>
<dbReference type="InterPro" id="IPR036028">
    <property type="entry name" value="SH3-like_dom_sf"/>
</dbReference>
<dbReference type="SUPFAM" id="SSF50729">
    <property type="entry name" value="PH domain-like"/>
    <property type="match status" value="1"/>
</dbReference>